<evidence type="ECO:0000256" key="2">
    <source>
        <dbReference type="ARBA" id="ARBA00004496"/>
    </source>
</evidence>
<feature type="binding site" evidence="9">
    <location>
        <position position="123"/>
    </location>
    <ligand>
        <name>S-adenosyl-L-methionine</name>
        <dbReference type="ChEBI" id="CHEBI:59789"/>
    </ligand>
</feature>
<evidence type="ECO:0000256" key="4">
    <source>
        <dbReference type="ARBA" id="ARBA00011905"/>
    </source>
</evidence>
<comment type="subcellular location">
    <subcellularLocation>
        <location evidence="2 9">Cytoplasm</location>
    </subcellularLocation>
</comment>
<keyword evidence="7 9" id="KW-0808">Transferase</keyword>
<dbReference type="InterPro" id="IPR025835">
    <property type="entry name" value="Thiopurine_S-MeTrfase"/>
</dbReference>
<dbReference type="NCBIfam" id="TIGR03840">
    <property type="entry name" value="TMPT_Se_Te"/>
    <property type="match status" value="1"/>
</dbReference>
<evidence type="ECO:0000256" key="9">
    <source>
        <dbReference type="HAMAP-Rule" id="MF_00812"/>
    </source>
</evidence>
<evidence type="ECO:0000256" key="1">
    <source>
        <dbReference type="ARBA" id="ARBA00000903"/>
    </source>
</evidence>
<dbReference type="InterPro" id="IPR029063">
    <property type="entry name" value="SAM-dependent_MTases_sf"/>
</dbReference>
<dbReference type="NCBIfam" id="NF009732">
    <property type="entry name" value="PRK13255.1"/>
    <property type="match status" value="1"/>
</dbReference>
<feature type="binding site" evidence="9">
    <location>
        <position position="45"/>
    </location>
    <ligand>
        <name>S-adenosyl-L-methionine</name>
        <dbReference type="ChEBI" id="CHEBI:59789"/>
    </ligand>
</feature>
<dbReference type="PANTHER" id="PTHR10259:SF11">
    <property type="entry name" value="THIOPURINE S-METHYLTRANSFERASE"/>
    <property type="match status" value="1"/>
</dbReference>
<sequence length="219" mass="25128">MEPQFWHEKWKMQQIGFHQPQVNPFLIRFWPTLGLAENSKIFVPLCGKSLDMCYLAEQGHQVQGCELSQTAIEQFFAENQLPFQVESKQQHQYFNADQIELIQGDIFTIAPSVTANIAGFYDRAALIAWPEILRQQYAKTLAMLIPANVSGLLITLDYPQETLKGPPFAVSPEWIEQYLAPYFEISLLSCEDVLAENPRFLSKDVPWLNEAAYKLTRKA</sequence>
<keyword evidence="5 9" id="KW-0963">Cytoplasm</keyword>
<dbReference type="PANTHER" id="PTHR10259">
    <property type="entry name" value="THIOPURINE S-METHYLTRANSFERASE"/>
    <property type="match status" value="1"/>
</dbReference>
<name>A0ABT3I5S2_9GAMM</name>
<evidence type="ECO:0000256" key="8">
    <source>
        <dbReference type="ARBA" id="ARBA00022691"/>
    </source>
</evidence>
<dbReference type="Gene3D" id="3.40.50.150">
    <property type="entry name" value="Vaccinia Virus protein VP39"/>
    <property type="match status" value="1"/>
</dbReference>
<dbReference type="PROSITE" id="PS51585">
    <property type="entry name" value="SAM_MT_TPMT"/>
    <property type="match status" value="1"/>
</dbReference>
<keyword evidence="8 9" id="KW-0949">S-adenosyl-L-methionine</keyword>
<dbReference type="EMBL" id="JAPDMX010000003">
    <property type="protein sequence ID" value="MCW3171358.1"/>
    <property type="molecule type" value="Genomic_DNA"/>
</dbReference>
<dbReference type="RefSeq" id="WP_264724844.1">
    <property type="nucleotide sequence ID" value="NZ_JAPDMX010000003.1"/>
</dbReference>
<dbReference type="Proteomes" id="UP001163714">
    <property type="component" value="Unassembled WGS sequence"/>
</dbReference>
<evidence type="ECO:0000256" key="5">
    <source>
        <dbReference type="ARBA" id="ARBA00022490"/>
    </source>
</evidence>
<comment type="catalytic activity">
    <reaction evidence="1 9">
        <text>S-adenosyl-L-methionine + a thiopurine = S-adenosyl-L-homocysteine + a thiopurine S-methylether.</text>
        <dbReference type="EC" id="2.1.1.67"/>
    </reaction>
</comment>
<evidence type="ECO:0000256" key="6">
    <source>
        <dbReference type="ARBA" id="ARBA00022603"/>
    </source>
</evidence>
<evidence type="ECO:0000313" key="10">
    <source>
        <dbReference type="EMBL" id="MCW3171358.1"/>
    </source>
</evidence>
<evidence type="ECO:0000256" key="7">
    <source>
        <dbReference type="ARBA" id="ARBA00022679"/>
    </source>
</evidence>
<proteinExistence type="inferred from homology"/>
<feature type="binding site" evidence="9">
    <location>
        <position position="66"/>
    </location>
    <ligand>
        <name>S-adenosyl-L-methionine</name>
        <dbReference type="ChEBI" id="CHEBI:59789"/>
    </ligand>
</feature>
<comment type="caution">
    <text evidence="10">The sequence shown here is derived from an EMBL/GenBank/DDBJ whole genome shotgun (WGS) entry which is preliminary data.</text>
</comment>
<evidence type="ECO:0000313" key="11">
    <source>
        <dbReference type="Proteomes" id="UP001163714"/>
    </source>
</evidence>
<organism evidence="10 11">
    <name type="scientific">Shewanella subflava</name>
    <dbReference type="NCBI Taxonomy" id="2986476"/>
    <lineage>
        <taxon>Bacteria</taxon>
        <taxon>Pseudomonadati</taxon>
        <taxon>Pseudomonadota</taxon>
        <taxon>Gammaproteobacteria</taxon>
        <taxon>Alteromonadales</taxon>
        <taxon>Shewanellaceae</taxon>
        <taxon>Shewanella</taxon>
    </lineage>
</organism>
<keyword evidence="11" id="KW-1185">Reference proteome</keyword>
<dbReference type="PIRSF" id="PIRSF023956">
    <property type="entry name" value="Thiopurine_S-methyltransferase"/>
    <property type="match status" value="1"/>
</dbReference>
<protein>
    <recommendedName>
        <fullName evidence="4 9">Thiopurine S-methyltransferase</fullName>
        <ecNumber evidence="4 9">2.1.1.67</ecNumber>
    </recommendedName>
    <alternativeName>
        <fullName evidence="9">Thiopurine methyltransferase</fullName>
    </alternativeName>
</protein>
<dbReference type="InterPro" id="IPR008854">
    <property type="entry name" value="TPMT"/>
</dbReference>
<dbReference type="Pfam" id="PF05724">
    <property type="entry name" value="TPMT"/>
    <property type="match status" value="1"/>
</dbReference>
<dbReference type="HAMAP" id="MF_00812">
    <property type="entry name" value="Thiopur_methtran"/>
    <property type="match status" value="1"/>
</dbReference>
<reference evidence="10" key="1">
    <citation type="submission" date="2022-10" db="EMBL/GenBank/DDBJ databases">
        <title>Shewanella flava sp. nov, isolated from the estuary of the Fenhe River into the Yellow River.</title>
        <authorList>
            <person name="Li Y."/>
        </authorList>
    </citation>
    <scope>NUCLEOTIDE SEQUENCE</scope>
    <source>
        <strain evidence="10">FYR11-62</strain>
    </source>
</reference>
<keyword evidence="6 9" id="KW-0489">Methyltransferase</keyword>
<gene>
    <name evidence="9" type="primary">tpm</name>
    <name evidence="10" type="ORF">OHT75_02555</name>
</gene>
<evidence type="ECO:0000256" key="3">
    <source>
        <dbReference type="ARBA" id="ARBA00008145"/>
    </source>
</evidence>
<dbReference type="SUPFAM" id="SSF53335">
    <property type="entry name" value="S-adenosyl-L-methionine-dependent methyltransferases"/>
    <property type="match status" value="1"/>
</dbReference>
<dbReference type="GO" id="GO:0032259">
    <property type="term" value="P:methylation"/>
    <property type="evidence" value="ECO:0007669"/>
    <property type="project" value="UniProtKB-KW"/>
</dbReference>
<dbReference type="InterPro" id="IPR022474">
    <property type="entry name" value="Thiopur_S-MeTfrase_Se/Te_detox"/>
</dbReference>
<accession>A0ABT3I5S2</accession>
<feature type="binding site" evidence="9">
    <location>
        <position position="10"/>
    </location>
    <ligand>
        <name>S-adenosyl-L-methionine</name>
        <dbReference type="ChEBI" id="CHEBI:59789"/>
    </ligand>
</feature>
<dbReference type="GO" id="GO:0008119">
    <property type="term" value="F:thiopurine S-methyltransferase activity"/>
    <property type="evidence" value="ECO:0007669"/>
    <property type="project" value="UniProtKB-EC"/>
</dbReference>
<comment type="similarity">
    <text evidence="3 9">Belongs to the class I-like SAM-binding methyltransferase superfamily. TPMT family.</text>
</comment>
<dbReference type="EC" id="2.1.1.67" evidence="4 9"/>